<sequence length="142" mass="15157">MKFRVLLIVAGCLSSNVTWGEACQVLTRAAGQGIAVVQPQTCYEYKGVAPGTIDWSCSNEDKDASPADKRKIDACPSGAQASCTATLTQEALANERSASKEADKDSTNLPPDAQVVTLYYELTPQARIDCERGGGQWKTLSP</sequence>
<dbReference type="RefSeq" id="WP_047572959.1">
    <property type="nucleotide sequence ID" value="NZ_JPQT01000085.1"/>
</dbReference>
<gene>
    <name evidence="1" type="ORF">IV02_06205</name>
</gene>
<organism evidence="1 2">
    <name type="scientific">Pseudomonas syringae</name>
    <dbReference type="NCBI Taxonomy" id="317"/>
    <lineage>
        <taxon>Bacteria</taxon>
        <taxon>Pseudomonadati</taxon>
        <taxon>Pseudomonadota</taxon>
        <taxon>Gammaproteobacteria</taxon>
        <taxon>Pseudomonadales</taxon>
        <taxon>Pseudomonadaceae</taxon>
        <taxon>Pseudomonas</taxon>
    </lineage>
</organism>
<protein>
    <submittedName>
        <fullName evidence="1">Uncharacterized protein</fullName>
    </submittedName>
</protein>
<dbReference type="EMBL" id="JPQT01000085">
    <property type="protein sequence ID" value="KFE53241.1"/>
    <property type="molecule type" value="Genomic_DNA"/>
</dbReference>
<accession>A0A085VCS8</accession>
<dbReference type="PATRIC" id="fig|317.174.peg.1263"/>
<reference evidence="1 2" key="1">
    <citation type="submission" date="2014-07" db="EMBL/GenBank/DDBJ databases">
        <title>Draft Genome Sequences of Environmental Pseudomonas syringae strains.</title>
        <authorList>
            <person name="Baltrus D.A."/>
            <person name="Berge O."/>
            <person name="Morris C."/>
        </authorList>
    </citation>
    <scope>NUCLEOTIDE SEQUENCE [LARGE SCALE GENOMIC DNA]</scope>
    <source>
        <strain evidence="1 2">CEB003</strain>
    </source>
</reference>
<dbReference type="Proteomes" id="UP000028643">
    <property type="component" value="Unassembled WGS sequence"/>
</dbReference>
<evidence type="ECO:0000313" key="1">
    <source>
        <dbReference type="EMBL" id="KFE53241.1"/>
    </source>
</evidence>
<dbReference type="AlphaFoldDB" id="A0A085VCS8"/>
<name>A0A085VCS8_PSESX</name>
<comment type="caution">
    <text evidence="1">The sequence shown here is derived from an EMBL/GenBank/DDBJ whole genome shotgun (WGS) entry which is preliminary data.</text>
</comment>
<evidence type="ECO:0000313" key="2">
    <source>
        <dbReference type="Proteomes" id="UP000028643"/>
    </source>
</evidence>
<proteinExistence type="predicted"/>